<dbReference type="PROSITE" id="PS50005">
    <property type="entry name" value="TPR"/>
    <property type="match status" value="1"/>
</dbReference>
<name>A0ABW4ZH55_9SPHI</name>
<evidence type="ECO:0000256" key="3">
    <source>
        <dbReference type="PROSITE-ProRule" id="PRU00339"/>
    </source>
</evidence>
<dbReference type="Pfam" id="PF13174">
    <property type="entry name" value="TPR_6"/>
    <property type="match status" value="1"/>
</dbReference>
<reference evidence="6" key="1">
    <citation type="journal article" date="2019" name="Int. J. Syst. Evol. Microbiol.">
        <title>The Global Catalogue of Microorganisms (GCM) 10K type strain sequencing project: providing services to taxonomists for standard genome sequencing and annotation.</title>
        <authorList>
            <consortium name="The Broad Institute Genomics Platform"/>
            <consortium name="The Broad Institute Genome Sequencing Center for Infectious Disease"/>
            <person name="Wu L."/>
            <person name="Ma J."/>
        </authorList>
    </citation>
    <scope>NUCLEOTIDE SEQUENCE [LARGE SCALE GENOMIC DNA]</scope>
    <source>
        <strain evidence="6">KCTC 42217</strain>
    </source>
</reference>
<dbReference type="PANTHER" id="PTHR45586">
    <property type="entry name" value="TPR REPEAT-CONTAINING PROTEIN PA4667"/>
    <property type="match status" value="1"/>
</dbReference>
<keyword evidence="2 3" id="KW-0802">TPR repeat</keyword>
<evidence type="ECO:0000313" key="6">
    <source>
        <dbReference type="Proteomes" id="UP001597387"/>
    </source>
</evidence>
<evidence type="ECO:0000256" key="4">
    <source>
        <dbReference type="SAM" id="MobiDB-lite"/>
    </source>
</evidence>
<protein>
    <submittedName>
        <fullName evidence="5">Tetratricopeptide repeat protein</fullName>
    </submittedName>
</protein>
<dbReference type="Gene3D" id="1.25.40.10">
    <property type="entry name" value="Tetratricopeptide repeat domain"/>
    <property type="match status" value="3"/>
</dbReference>
<dbReference type="PANTHER" id="PTHR45586:SF1">
    <property type="entry name" value="LIPOPOLYSACCHARIDE ASSEMBLY PROTEIN B"/>
    <property type="match status" value="1"/>
</dbReference>
<dbReference type="RefSeq" id="WP_255899985.1">
    <property type="nucleotide sequence ID" value="NZ_JAFMZO010000001.1"/>
</dbReference>
<accession>A0ABW4ZH55</accession>
<feature type="compositionally biased region" description="Polar residues" evidence="4">
    <location>
        <begin position="788"/>
        <end position="805"/>
    </location>
</feature>
<dbReference type="InterPro" id="IPR051012">
    <property type="entry name" value="CellSynth/LPSAsmb/PSIAsmb"/>
</dbReference>
<dbReference type="InterPro" id="IPR019734">
    <property type="entry name" value="TPR_rpt"/>
</dbReference>
<dbReference type="Proteomes" id="UP001597387">
    <property type="component" value="Unassembled WGS sequence"/>
</dbReference>
<keyword evidence="1" id="KW-0677">Repeat</keyword>
<dbReference type="EMBL" id="JBHUHZ010000001">
    <property type="protein sequence ID" value="MFD2161177.1"/>
    <property type="molecule type" value="Genomic_DNA"/>
</dbReference>
<gene>
    <name evidence="5" type="ORF">ACFSJU_02175</name>
</gene>
<proteinExistence type="predicted"/>
<comment type="caution">
    <text evidence="5">The sequence shown here is derived from an EMBL/GenBank/DDBJ whole genome shotgun (WGS) entry which is preliminary data.</text>
</comment>
<feature type="region of interest" description="Disordered" evidence="4">
    <location>
        <begin position="764"/>
        <end position="805"/>
    </location>
</feature>
<feature type="compositionally biased region" description="Low complexity" evidence="4">
    <location>
        <begin position="764"/>
        <end position="785"/>
    </location>
</feature>
<organism evidence="5 6">
    <name type="scientific">Paradesertivirga mongoliensis</name>
    <dbReference type="NCBI Taxonomy" id="2100740"/>
    <lineage>
        <taxon>Bacteria</taxon>
        <taxon>Pseudomonadati</taxon>
        <taxon>Bacteroidota</taxon>
        <taxon>Sphingobacteriia</taxon>
        <taxon>Sphingobacteriales</taxon>
        <taxon>Sphingobacteriaceae</taxon>
        <taxon>Paradesertivirga</taxon>
    </lineage>
</organism>
<dbReference type="InterPro" id="IPR011990">
    <property type="entry name" value="TPR-like_helical_dom_sf"/>
</dbReference>
<evidence type="ECO:0000256" key="2">
    <source>
        <dbReference type="ARBA" id="ARBA00022803"/>
    </source>
</evidence>
<dbReference type="SMART" id="SM00028">
    <property type="entry name" value="TPR"/>
    <property type="match status" value="5"/>
</dbReference>
<evidence type="ECO:0000256" key="1">
    <source>
        <dbReference type="ARBA" id="ARBA00022737"/>
    </source>
</evidence>
<evidence type="ECO:0000313" key="5">
    <source>
        <dbReference type="EMBL" id="MFD2161177.1"/>
    </source>
</evidence>
<dbReference type="SUPFAM" id="SSF48452">
    <property type="entry name" value="TPR-like"/>
    <property type="match status" value="2"/>
</dbReference>
<dbReference type="Pfam" id="PF13181">
    <property type="entry name" value="TPR_8"/>
    <property type="match status" value="1"/>
</dbReference>
<feature type="repeat" description="TPR" evidence="3">
    <location>
        <begin position="298"/>
        <end position="331"/>
    </location>
</feature>
<keyword evidence="6" id="KW-1185">Reference proteome</keyword>
<sequence>MKSKFLSIFICAFLGLTGIYTSCISPKDSVASRGMQNLTAKYNVIYNANILLSQSIRNIESGYIDNYAQLLTIYKEPSESLSAGEVTNLDSIIKKATVIVNEKLHSHYVDDAYLLVAKANYLKSQFFNAAEYFSYLKENYPQEHDIRQESLVWKARALLQLENIAEASNTVDTALKYIETSRKTRAEVYATQAQLLITTGKENEAINALKNALDAGSSKQNEIRWRYILAQLQDERGQYTDAYNNFTAVVKSNAPFEMAFNANLNRIRIEDEQSGKDVDRITRLKSLLRQDKNKDFTDQIYYHIANIHFENNQIEEAIDNYNNSIRSSTTNLNQKGITYLKLADFYFDNADYVRAKAYYDSTVSTLSPKYPGYDLIRKKGSNLDLLAKRYQIIAREDTLQTLARLTDAQREERIGEIVRQQTERALNQVNQQTPVNNLIAGIDNAAAASSTEGKFYFNNTAAIGQGFSDFKRRWGNRRLEDNWRRVSKTAAESTQSMSTDPDVPIGATLTAGTNTLDPEVIRQNYLNNLPLTEPLMQLSNQRVAEAYYDIGNFYKDELRDDKTAIRTYEDLLKHSPQSSYTLPVYYNLYRLYQPGNMERSNMYKELILSKFPDSPFAKAIRDPNYSREEDEKERALNTAYNHVFGLYSEQKYPEVLSGIKRIEELYSNNKLSPQLAYLNTLAVGHTQKLPAFENALNQLITAYPNDSLITPLAREHLQYIEANRLMLAARNTALLNFDPNRPSFVEEPEVQQAQRTAIQTNPVQTATPQQNTPQANATAQQNTAAGPETNTPAAQSANIPAATSSSPFSLPGAAEYYLVINVTDPRPNLSSSRFGIGQFNRTRYQGVPLRHQLQEVNNENQLIFIGTFQTFEEAKSYENTISPVLKDIMKVPADQYTTFVITKESLEKLKNRQLIDSYTEFYKSSN</sequence>